<dbReference type="AlphaFoldDB" id="A0A1G7QJD6"/>
<accession>A0A1G7QJD6</accession>
<name>A0A1G7QJD6_9SPHI</name>
<sequence length="216" mass="24447">MKNENVLNCPNRGTAYICILPAFKKRYGKMMSGIMIVVMQVILLSACQNRQKDVPDKLTKNEQQNILNSLSSNMRATTTDLNESDRKPTNEWLLYSHYPLSAQEIKAMEAAEKLEGSHAPDMVDHIGCVILHSELKNEKGEKVMLADTTENPLYLQRFGLGEYDKNLSQKVGITIRTNQFFSELKGKVQIRLEMEDGVTKLAEIPVSITINDQNEL</sequence>
<gene>
    <name evidence="1" type="ORF">SAMN05421827_102323</name>
</gene>
<reference evidence="2" key="1">
    <citation type="submission" date="2016-10" db="EMBL/GenBank/DDBJ databases">
        <authorList>
            <person name="Varghese N."/>
            <person name="Submissions S."/>
        </authorList>
    </citation>
    <scope>NUCLEOTIDE SEQUENCE [LARGE SCALE GENOMIC DNA]</scope>
    <source>
        <strain evidence="2">DSM 17933</strain>
    </source>
</reference>
<protein>
    <submittedName>
        <fullName evidence="1">Uncharacterized protein</fullName>
    </submittedName>
</protein>
<proteinExistence type="predicted"/>
<organism evidence="1 2">
    <name type="scientific">Pedobacter terrae</name>
    <dbReference type="NCBI Taxonomy" id="405671"/>
    <lineage>
        <taxon>Bacteria</taxon>
        <taxon>Pseudomonadati</taxon>
        <taxon>Bacteroidota</taxon>
        <taxon>Sphingobacteriia</taxon>
        <taxon>Sphingobacteriales</taxon>
        <taxon>Sphingobacteriaceae</taxon>
        <taxon>Pedobacter</taxon>
    </lineage>
</organism>
<evidence type="ECO:0000313" key="1">
    <source>
        <dbReference type="EMBL" id="SDF98623.1"/>
    </source>
</evidence>
<dbReference type="EMBL" id="FNCH01000002">
    <property type="protein sequence ID" value="SDF98623.1"/>
    <property type="molecule type" value="Genomic_DNA"/>
</dbReference>
<evidence type="ECO:0000313" key="2">
    <source>
        <dbReference type="Proteomes" id="UP000199643"/>
    </source>
</evidence>
<dbReference type="Proteomes" id="UP000199643">
    <property type="component" value="Unassembled WGS sequence"/>
</dbReference>
<keyword evidence="2" id="KW-1185">Reference proteome</keyword>